<comment type="caution">
    <text evidence="9">The sequence shown here is derived from an EMBL/GenBank/DDBJ whole genome shotgun (WGS) entry which is preliminary data.</text>
</comment>
<feature type="domain" description="EamA" evidence="8">
    <location>
        <begin position="150"/>
        <end position="286"/>
    </location>
</feature>
<comment type="subcellular location">
    <subcellularLocation>
        <location evidence="1">Cell membrane</location>
        <topology evidence="1">Multi-pass membrane protein</topology>
    </subcellularLocation>
</comment>
<keyword evidence="3" id="KW-1003">Cell membrane</keyword>
<keyword evidence="5 7" id="KW-1133">Transmembrane helix</keyword>
<feature type="domain" description="EamA" evidence="8">
    <location>
        <begin position="7"/>
        <end position="138"/>
    </location>
</feature>
<keyword evidence="4 7" id="KW-0812">Transmembrane</keyword>
<dbReference type="GO" id="GO:0005886">
    <property type="term" value="C:plasma membrane"/>
    <property type="evidence" value="ECO:0007669"/>
    <property type="project" value="UniProtKB-SubCell"/>
</dbReference>
<organism evidence="9 10">
    <name type="scientific">Cytobacillus oceanisediminis</name>
    <dbReference type="NCBI Taxonomy" id="665099"/>
    <lineage>
        <taxon>Bacteria</taxon>
        <taxon>Bacillati</taxon>
        <taxon>Bacillota</taxon>
        <taxon>Bacilli</taxon>
        <taxon>Bacillales</taxon>
        <taxon>Bacillaceae</taxon>
        <taxon>Cytobacillus</taxon>
    </lineage>
</organism>
<name>A0A2V2ZY16_9BACI</name>
<sequence length="305" mass="33537">MSRIGIYFLLVFVMLMWGLNVVAIKILIEYFPPILMQSTRIFLGGLLLVLFFWWRKNLQKMTRKGWFITVLAGVLGVTGHHLFLAIGLLETTASNAGIILALSPLTTSILGILFLHDQLTKMRLLGICIGFGGVLFVVLTGSGQLGGISLGDFLIFMAMLTQAFSFILIKQNSQSVNPKLMTAIMLTAGSIVLFLFSFFIDTKGISSMAVTEIRVWVIFLLSGVVATGIGQLLYNIAIQNIGPGQTTIFNNLMPFFTLIGSVLFLKETILIEQIIGFLFIVAGVVLGTGYVDNYFVSKKREKVST</sequence>
<evidence type="ECO:0000256" key="7">
    <source>
        <dbReference type="SAM" id="Phobius"/>
    </source>
</evidence>
<accession>A0A2V2ZY16</accession>
<feature type="transmembrane region" description="Helical" evidence="7">
    <location>
        <begin position="66"/>
        <end position="89"/>
    </location>
</feature>
<evidence type="ECO:0000259" key="8">
    <source>
        <dbReference type="Pfam" id="PF00892"/>
    </source>
</evidence>
<dbReference type="Pfam" id="PF00892">
    <property type="entry name" value="EamA"/>
    <property type="match status" value="2"/>
</dbReference>
<feature type="transmembrane region" description="Helical" evidence="7">
    <location>
        <begin position="122"/>
        <end position="142"/>
    </location>
</feature>
<dbReference type="RefSeq" id="WP_181395968.1">
    <property type="nucleotide sequence ID" value="NZ_QGTW01000004.1"/>
</dbReference>
<dbReference type="AlphaFoldDB" id="A0A2V2ZY16"/>
<feature type="transmembrane region" description="Helical" evidence="7">
    <location>
        <begin position="95"/>
        <end position="115"/>
    </location>
</feature>
<dbReference type="Proteomes" id="UP000247150">
    <property type="component" value="Unassembled WGS sequence"/>
</dbReference>
<feature type="transmembrane region" description="Helical" evidence="7">
    <location>
        <begin position="215"/>
        <end position="236"/>
    </location>
</feature>
<feature type="transmembrane region" description="Helical" evidence="7">
    <location>
        <begin position="271"/>
        <end position="291"/>
    </location>
</feature>
<protein>
    <submittedName>
        <fullName evidence="9">EamA domain-containing membrane protein RarD</fullName>
    </submittedName>
</protein>
<evidence type="ECO:0000256" key="1">
    <source>
        <dbReference type="ARBA" id="ARBA00004651"/>
    </source>
</evidence>
<feature type="transmembrane region" description="Helical" evidence="7">
    <location>
        <begin position="180"/>
        <end position="200"/>
    </location>
</feature>
<feature type="transmembrane region" description="Helical" evidence="7">
    <location>
        <begin position="148"/>
        <end position="168"/>
    </location>
</feature>
<evidence type="ECO:0000256" key="3">
    <source>
        <dbReference type="ARBA" id="ARBA00022475"/>
    </source>
</evidence>
<comment type="similarity">
    <text evidence="2">Belongs to the EamA transporter family.</text>
</comment>
<dbReference type="SUPFAM" id="SSF103481">
    <property type="entry name" value="Multidrug resistance efflux transporter EmrE"/>
    <property type="match status" value="2"/>
</dbReference>
<feature type="transmembrane region" description="Helical" evidence="7">
    <location>
        <begin position="7"/>
        <end position="28"/>
    </location>
</feature>
<feature type="transmembrane region" description="Helical" evidence="7">
    <location>
        <begin position="248"/>
        <end position="265"/>
    </location>
</feature>
<reference evidence="9 10" key="1">
    <citation type="submission" date="2018-05" db="EMBL/GenBank/DDBJ databases">
        <title>Freshwater and sediment microbial communities from various areas in North America, analyzing microbe dynamics in response to fracking.</title>
        <authorList>
            <person name="Lamendella R."/>
        </authorList>
    </citation>
    <scope>NUCLEOTIDE SEQUENCE [LARGE SCALE GENOMIC DNA]</scope>
    <source>
        <strain evidence="9 10">15_TX</strain>
    </source>
</reference>
<evidence type="ECO:0000256" key="2">
    <source>
        <dbReference type="ARBA" id="ARBA00007362"/>
    </source>
</evidence>
<evidence type="ECO:0000256" key="4">
    <source>
        <dbReference type="ARBA" id="ARBA00022692"/>
    </source>
</evidence>
<dbReference type="PANTHER" id="PTHR32322:SF18">
    <property type="entry name" value="S-ADENOSYLMETHIONINE_S-ADENOSYLHOMOCYSTEINE TRANSPORTER"/>
    <property type="match status" value="1"/>
</dbReference>
<feature type="transmembrane region" description="Helical" evidence="7">
    <location>
        <begin position="34"/>
        <end position="54"/>
    </location>
</feature>
<evidence type="ECO:0000256" key="5">
    <source>
        <dbReference type="ARBA" id="ARBA00022989"/>
    </source>
</evidence>
<dbReference type="InterPro" id="IPR037185">
    <property type="entry name" value="EmrE-like"/>
</dbReference>
<gene>
    <name evidence="9" type="ORF">DFO73_1047</name>
</gene>
<keyword evidence="6 7" id="KW-0472">Membrane</keyword>
<dbReference type="EMBL" id="QGTW01000004">
    <property type="protein sequence ID" value="PWW29379.1"/>
    <property type="molecule type" value="Genomic_DNA"/>
</dbReference>
<dbReference type="Gene3D" id="1.10.3730.20">
    <property type="match status" value="1"/>
</dbReference>
<dbReference type="InterPro" id="IPR000620">
    <property type="entry name" value="EamA_dom"/>
</dbReference>
<evidence type="ECO:0000313" key="10">
    <source>
        <dbReference type="Proteomes" id="UP000247150"/>
    </source>
</evidence>
<evidence type="ECO:0000256" key="6">
    <source>
        <dbReference type="ARBA" id="ARBA00023136"/>
    </source>
</evidence>
<proteinExistence type="inferred from homology"/>
<dbReference type="InterPro" id="IPR050638">
    <property type="entry name" value="AA-Vitamin_Transporters"/>
</dbReference>
<dbReference type="PANTHER" id="PTHR32322">
    <property type="entry name" value="INNER MEMBRANE TRANSPORTER"/>
    <property type="match status" value="1"/>
</dbReference>
<evidence type="ECO:0000313" key="9">
    <source>
        <dbReference type="EMBL" id="PWW29379.1"/>
    </source>
</evidence>